<keyword evidence="3" id="KW-1185">Reference proteome</keyword>
<feature type="transmembrane region" description="Helical" evidence="1">
    <location>
        <begin position="7"/>
        <end position="28"/>
    </location>
</feature>
<feature type="transmembrane region" description="Helical" evidence="1">
    <location>
        <begin position="34"/>
        <end position="52"/>
    </location>
</feature>
<keyword evidence="1" id="KW-0812">Transmembrane</keyword>
<keyword evidence="1" id="KW-1133">Transmembrane helix</keyword>
<proteinExistence type="predicted"/>
<keyword evidence="1" id="KW-0472">Membrane</keyword>
<dbReference type="RefSeq" id="WP_166125235.1">
    <property type="nucleotide sequence ID" value="NZ_JAANOQ010000001.1"/>
</dbReference>
<dbReference type="Proteomes" id="UP000605990">
    <property type="component" value="Unassembled WGS sequence"/>
</dbReference>
<evidence type="ECO:0000256" key="1">
    <source>
        <dbReference type="SAM" id="Phobius"/>
    </source>
</evidence>
<comment type="caution">
    <text evidence="2">The sequence shown here is derived from an EMBL/GenBank/DDBJ whole genome shotgun (WGS) entry which is preliminary data.</text>
</comment>
<accession>A0ABR7IW51</accession>
<evidence type="ECO:0000313" key="2">
    <source>
        <dbReference type="EMBL" id="MBC5834015.1"/>
    </source>
</evidence>
<protein>
    <submittedName>
        <fullName evidence="2">Uncharacterized protein</fullName>
    </submittedName>
</protein>
<sequence>MTTRAKFNLFFLLLAIILLVLNGIISYQENKIEWFRIISNILLILLFTMNIYNENKKQKLQ</sequence>
<evidence type="ECO:0000313" key="3">
    <source>
        <dbReference type="Proteomes" id="UP000605990"/>
    </source>
</evidence>
<name>A0ABR7IW51_9FLAO</name>
<dbReference type="EMBL" id="JACRUN010000001">
    <property type="protein sequence ID" value="MBC5834015.1"/>
    <property type="molecule type" value="Genomic_DNA"/>
</dbReference>
<gene>
    <name evidence="2" type="ORF">H8R27_03875</name>
</gene>
<organism evidence="2 3">
    <name type="scientific">Flavobacterium bernardetii</name>
    <dbReference type="NCBI Taxonomy" id="2813823"/>
    <lineage>
        <taxon>Bacteria</taxon>
        <taxon>Pseudomonadati</taxon>
        <taxon>Bacteroidota</taxon>
        <taxon>Flavobacteriia</taxon>
        <taxon>Flavobacteriales</taxon>
        <taxon>Flavobacteriaceae</taxon>
        <taxon>Flavobacterium</taxon>
    </lineage>
</organism>
<reference evidence="2 3" key="1">
    <citation type="submission" date="2020-08" db="EMBL/GenBank/DDBJ databases">
        <title>Description of novel Flavobacterium F-408 isolate.</title>
        <authorList>
            <person name="Saticioglu I.B."/>
            <person name="Duman M."/>
            <person name="Altun S."/>
        </authorList>
    </citation>
    <scope>NUCLEOTIDE SEQUENCE [LARGE SCALE GENOMIC DNA]</scope>
    <source>
        <strain evidence="2 3">F-408</strain>
    </source>
</reference>